<name>A0A0S4QYW5_9ACTN</name>
<sequence>MPNISIDYAKVNTVATSLNAAVTETVPKLTSLQSAVTALLTSDGGLWLQKSSPVLSQQYTDFNTSVTGAVNNITSFAQQFNNIVAQLQAMDDAISAS</sequence>
<dbReference type="EMBL" id="FAOZ01000041">
    <property type="protein sequence ID" value="CUU60500.1"/>
    <property type="molecule type" value="Genomic_DNA"/>
</dbReference>
<proteinExistence type="predicted"/>
<protein>
    <recommendedName>
        <fullName evidence="3">WXG100 family type VII secretion target</fullName>
    </recommendedName>
</protein>
<evidence type="ECO:0008006" key="3">
    <source>
        <dbReference type="Google" id="ProtNLM"/>
    </source>
</evidence>
<dbReference type="AlphaFoldDB" id="A0A0S4QYW5"/>
<accession>A0A0S4QYW5</accession>
<dbReference type="RefSeq" id="WP_054567627.1">
    <property type="nucleotide sequence ID" value="NZ_FAOZ01000041.1"/>
</dbReference>
<gene>
    <name evidence="1" type="ORF">Ga0074812_14119</name>
</gene>
<evidence type="ECO:0000313" key="1">
    <source>
        <dbReference type="EMBL" id="CUU60500.1"/>
    </source>
</evidence>
<reference evidence="2" key="1">
    <citation type="submission" date="2015-11" db="EMBL/GenBank/DDBJ databases">
        <authorList>
            <person name="Varghese N."/>
        </authorList>
    </citation>
    <scope>NUCLEOTIDE SEQUENCE [LARGE SCALE GENOMIC DNA]</scope>
    <source>
        <strain evidence="2">DSM 45899</strain>
    </source>
</reference>
<dbReference type="Gene3D" id="1.10.287.1060">
    <property type="entry name" value="ESAT-6-like"/>
    <property type="match status" value="1"/>
</dbReference>
<organism evidence="1 2">
    <name type="scientific">Parafrankia irregularis</name>
    <dbReference type="NCBI Taxonomy" id="795642"/>
    <lineage>
        <taxon>Bacteria</taxon>
        <taxon>Bacillati</taxon>
        <taxon>Actinomycetota</taxon>
        <taxon>Actinomycetes</taxon>
        <taxon>Frankiales</taxon>
        <taxon>Frankiaceae</taxon>
        <taxon>Parafrankia</taxon>
    </lineage>
</organism>
<keyword evidence="2" id="KW-1185">Reference proteome</keyword>
<evidence type="ECO:0000313" key="2">
    <source>
        <dbReference type="Proteomes" id="UP000198802"/>
    </source>
</evidence>
<dbReference type="Proteomes" id="UP000198802">
    <property type="component" value="Unassembled WGS sequence"/>
</dbReference>